<feature type="compositionally biased region" description="Polar residues" evidence="1">
    <location>
        <begin position="45"/>
        <end position="76"/>
    </location>
</feature>
<evidence type="ECO:0000313" key="3">
    <source>
        <dbReference type="WBParaSite" id="PSAMB.scaffold3543size17860.g21821.t1"/>
    </source>
</evidence>
<keyword evidence="2" id="KW-1185">Reference proteome</keyword>
<protein>
    <submittedName>
        <fullName evidence="3">Uncharacterized protein</fullName>
    </submittedName>
</protein>
<sequence>MGPPGNHPFPDLMMDISAMTTGPLLQGDPMISAAGGGPSPRHAPSQLSPEVQWDQANFSPESDGGTNNPPNQMDFS</sequence>
<name>A0A914WCK8_9BILA</name>
<dbReference type="Proteomes" id="UP000887566">
    <property type="component" value="Unplaced"/>
</dbReference>
<organism evidence="2 3">
    <name type="scientific">Plectus sambesii</name>
    <dbReference type="NCBI Taxonomy" id="2011161"/>
    <lineage>
        <taxon>Eukaryota</taxon>
        <taxon>Metazoa</taxon>
        <taxon>Ecdysozoa</taxon>
        <taxon>Nematoda</taxon>
        <taxon>Chromadorea</taxon>
        <taxon>Plectida</taxon>
        <taxon>Plectina</taxon>
        <taxon>Plectoidea</taxon>
        <taxon>Plectidae</taxon>
        <taxon>Plectus</taxon>
    </lineage>
</organism>
<reference evidence="3" key="1">
    <citation type="submission" date="2022-11" db="UniProtKB">
        <authorList>
            <consortium name="WormBaseParasite"/>
        </authorList>
    </citation>
    <scope>IDENTIFICATION</scope>
</reference>
<evidence type="ECO:0000256" key="1">
    <source>
        <dbReference type="SAM" id="MobiDB-lite"/>
    </source>
</evidence>
<evidence type="ECO:0000313" key="2">
    <source>
        <dbReference type="Proteomes" id="UP000887566"/>
    </source>
</evidence>
<dbReference type="AlphaFoldDB" id="A0A914WCK8"/>
<accession>A0A914WCK8</accession>
<proteinExistence type="predicted"/>
<feature type="region of interest" description="Disordered" evidence="1">
    <location>
        <begin position="1"/>
        <end position="76"/>
    </location>
</feature>
<dbReference type="WBParaSite" id="PSAMB.scaffold3543size17860.g21821.t1">
    <property type="protein sequence ID" value="PSAMB.scaffold3543size17860.g21821.t1"/>
    <property type="gene ID" value="PSAMB.scaffold3543size17860.g21821"/>
</dbReference>